<feature type="compositionally biased region" description="Polar residues" evidence="2">
    <location>
        <begin position="290"/>
        <end position="318"/>
    </location>
</feature>
<dbReference type="Pfam" id="PF00887">
    <property type="entry name" value="ACBP"/>
    <property type="match status" value="1"/>
</dbReference>
<dbReference type="AlphaFoldDB" id="A0A854QEM0"/>
<dbReference type="Proteomes" id="UP000199727">
    <property type="component" value="Unassembled WGS sequence"/>
</dbReference>
<dbReference type="PANTHER" id="PTHR23310:SF133">
    <property type="entry name" value="COA BINDING PROTEIN, PUTATIVE (AFU_ORTHOLOGUE AFUA_1G12300)-RELATED"/>
    <property type="match status" value="1"/>
</dbReference>
<feature type="compositionally biased region" description="Basic and acidic residues" evidence="2">
    <location>
        <begin position="208"/>
        <end position="218"/>
    </location>
</feature>
<dbReference type="Gene3D" id="1.20.80.10">
    <property type="match status" value="1"/>
</dbReference>
<dbReference type="FunFam" id="1.20.80.10:FF:000010">
    <property type="entry name" value="Acyl-CoA-binding domain-containing protein 5"/>
    <property type="match status" value="1"/>
</dbReference>
<dbReference type="PANTHER" id="PTHR23310">
    <property type="entry name" value="ACYL-COA-BINDING PROTEIN, ACBP"/>
    <property type="match status" value="1"/>
</dbReference>
<reference evidence="5 6" key="1">
    <citation type="submission" date="2017-06" db="EMBL/GenBank/DDBJ databases">
        <title>Global population genomics of the pathogenic fungus Cryptococcus neoformans var. grubii.</title>
        <authorList>
            <person name="Cuomo C."/>
            <person name="Litvintseva A."/>
            <person name="Chen Y."/>
            <person name="Young S."/>
            <person name="Zeng Q."/>
            <person name="Chapman S."/>
            <person name="Gujja S."/>
            <person name="Saif S."/>
            <person name="Birren B."/>
        </authorList>
    </citation>
    <scope>NUCLEOTIDE SEQUENCE [LARGE SCALE GENOMIC DNA]</scope>
    <source>
        <strain evidence="5 6">Tu259-1</strain>
    </source>
</reference>
<feature type="domain" description="ACB" evidence="4">
    <location>
        <begin position="8"/>
        <end position="97"/>
    </location>
</feature>
<sequence length="461" mass="51141">MDSTAAGLDAQFNRAVDIVQSLPKGGTIQTTYEDKLWLYSLYKQAIEGDVAVPRPGMLDLLGKAKWDAWNRQKGIDKPQAKRLYVSALVKILRKYADAEDVQRYLQILEPESESEHLPAAPHIPSCPASPASSASSYHSSQASPALLPQSNNSPIVIPHDMSSLAPPLPPPDDAPNLIRPPSHHSPHPSLSSSMQGQKNEVLRAVGRTSKDGNARDHGPSTARNLASESREHAGMPLDRIPGVEREAVSSKPGSVHSPRRQRRDSQASAQLASPLPHTTVGSRDFLGTPETMNSPLLGLNQPTPTYSRRPGSTSTFPNSQAINIPYTLQQIQTSLTALHERLSTLERTQALILRRDEKRKSWFSWEGHESEELDNCENDHAKEMWGRTGVTTVTKVKGKKKSISMRVIWFLVRTLRRALMDVGIGMMVTFIVIMVLNGGWGGARWMILKYKERLRRFLTEQ</sequence>
<accession>A0A854QEM0</accession>
<dbReference type="EMBL" id="AMKT01000041">
    <property type="protein sequence ID" value="OXG21839.1"/>
    <property type="molecule type" value="Genomic_DNA"/>
</dbReference>
<keyword evidence="3" id="KW-1133">Transmembrane helix</keyword>
<gene>
    <name evidence="5" type="ORF">C361_03264</name>
</gene>
<evidence type="ECO:0000259" key="4">
    <source>
        <dbReference type="PROSITE" id="PS51228"/>
    </source>
</evidence>
<dbReference type="PRINTS" id="PR00689">
    <property type="entry name" value="ACOABINDINGP"/>
</dbReference>
<dbReference type="OrthoDB" id="346910at2759"/>
<proteinExistence type="predicted"/>
<dbReference type="InterPro" id="IPR014352">
    <property type="entry name" value="FERM/acyl-CoA-bd_prot_sf"/>
</dbReference>
<feature type="compositionally biased region" description="Low complexity" evidence="2">
    <location>
        <begin position="118"/>
        <end position="145"/>
    </location>
</feature>
<organism evidence="5 6">
    <name type="scientific">Cryptococcus neoformans Tu259-1</name>
    <dbReference type="NCBI Taxonomy" id="1230072"/>
    <lineage>
        <taxon>Eukaryota</taxon>
        <taxon>Fungi</taxon>
        <taxon>Dikarya</taxon>
        <taxon>Basidiomycota</taxon>
        <taxon>Agaricomycotina</taxon>
        <taxon>Tremellomycetes</taxon>
        <taxon>Tremellales</taxon>
        <taxon>Cryptococcaceae</taxon>
        <taxon>Cryptococcus</taxon>
        <taxon>Cryptococcus neoformans species complex</taxon>
    </lineage>
</organism>
<protein>
    <submittedName>
        <fullName evidence="5">Long-chain fatty acid transporter</fullName>
    </submittedName>
</protein>
<comment type="caution">
    <text evidence="5">The sequence shown here is derived from an EMBL/GenBank/DDBJ whole genome shotgun (WGS) entry which is preliminary data.</text>
</comment>
<feature type="region of interest" description="Disordered" evidence="2">
    <location>
        <begin position="115"/>
        <end position="318"/>
    </location>
</feature>
<dbReference type="PROSITE" id="PS51228">
    <property type="entry name" value="ACB_2"/>
    <property type="match status" value="1"/>
</dbReference>
<dbReference type="InterPro" id="IPR035984">
    <property type="entry name" value="Acyl-CoA-binding_sf"/>
</dbReference>
<evidence type="ECO:0000313" key="5">
    <source>
        <dbReference type="EMBL" id="OXG21839.1"/>
    </source>
</evidence>
<evidence type="ECO:0000256" key="1">
    <source>
        <dbReference type="ARBA" id="ARBA00023121"/>
    </source>
</evidence>
<feature type="transmembrane region" description="Helical" evidence="3">
    <location>
        <begin position="422"/>
        <end position="447"/>
    </location>
</feature>
<dbReference type="GO" id="GO:0000062">
    <property type="term" value="F:fatty-acyl-CoA binding"/>
    <property type="evidence" value="ECO:0007669"/>
    <property type="project" value="InterPro"/>
</dbReference>
<keyword evidence="3" id="KW-0812">Transmembrane</keyword>
<evidence type="ECO:0000313" key="6">
    <source>
        <dbReference type="Proteomes" id="UP000199727"/>
    </source>
</evidence>
<evidence type="ECO:0000256" key="2">
    <source>
        <dbReference type="SAM" id="MobiDB-lite"/>
    </source>
</evidence>
<keyword evidence="1" id="KW-0446">Lipid-binding</keyword>
<name>A0A854QEM0_CRYNE</name>
<keyword evidence="3" id="KW-0472">Membrane</keyword>
<dbReference type="InterPro" id="IPR000582">
    <property type="entry name" value="Acyl-CoA-binding_protein"/>
</dbReference>
<dbReference type="SUPFAM" id="SSF47027">
    <property type="entry name" value="Acyl-CoA binding protein"/>
    <property type="match status" value="1"/>
</dbReference>
<evidence type="ECO:0000256" key="3">
    <source>
        <dbReference type="SAM" id="Phobius"/>
    </source>
</evidence>
<dbReference type="GO" id="GO:0006631">
    <property type="term" value="P:fatty acid metabolic process"/>
    <property type="evidence" value="ECO:0007669"/>
    <property type="project" value="TreeGrafter"/>
</dbReference>